<name>A0A0L8H159_OCTBM</name>
<dbReference type="EMBL" id="KQ419605">
    <property type="protein sequence ID" value="KOF82927.1"/>
    <property type="molecule type" value="Genomic_DNA"/>
</dbReference>
<reference evidence="1" key="1">
    <citation type="submission" date="2015-07" db="EMBL/GenBank/DDBJ databases">
        <title>MeaNS - Measles Nucleotide Surveillance Program.</title>
        <authorList>
            <person name="Tran T."/>
            <person name="Druce J."/>
        </authorList>
    </citation>
    <scope>NUCLEOTIDE SEQUENCE</scope>
    <source>
        <strain evidence="1">UCB-OBI-ISO-001</strain>
        <tissue evidence="1">Gonad</tissue>
    </source>
</reference>
<organism evidence="1">
    <name type="scientific">Octopus bimaculoides</name>
    <name type="common">California two-spotted octopus</name>
    <dbReference type="NCBI Taxonomy" id="37653"/>
    <lineage>
        <taxon>Eukaryota</taxon>
        <taxon>Metazoa</taxon>
        <taxon>Spiralia</taxon>
        <taxon>Lophotrochozoa</taxon>
        <taxon>Mollusca</taxon>
        <taxon>Cephalopoda</taxon>
        <taxon>Coleoidea</taxon>
        <taxon>Octopodiformes</taxon>
        <taxon>Octopoda</taxon>
        <taxon>Incirrata</taxon>
        <taxon>Octopodidae</taxon>
        <taxon>Octopus</taxon>
    </lineage>
</organism>
<evidence type="ECO:0000313" key="1">
    <source>
        <dbReference type="EMBL" id="KOF82927.1"/>
    </source>
</evidence>
<gene>
    <name evidence="1" type="ORF">OCBIM_22024626mg</name>
</gene>
<proteinExistence type="predicted"/>
<accession>A0A0L8H159</accession>
<sequence length="83" mass="9306">MQLLLSETAVGARDRGSCSSQKLQVDCYRKNMDNEKTAAVQHSEKARLSLAISAESGEECTIWVMRGKISCSLFEGLREYYII</sequence>
<dbReference type="AlphaFoldDB" id="A0A0L8H159"/>
<protein>
    <submittedName>
        <fullName evidence="1">Uncharacterized protein</fullName>
    </submittedName>
</protein>